<dbReference type="InterPro" id="IPR021109">
    <property type="entry name" value="Peptidase_aspartic_dom_sf"/>
</dbReference>
<dbReference type="CDD" id="cd00303">
    <property type="entry name" value="retropepsin_like"/>
    <property type="match status" value="1"/>
</dbReference>
<dbReference type="PANTHER" id="PTHR33067">
    <property type="entry name" value="RNA-DIRECTED DNA POLYMERASE-RELATED"/>
    <property type="match status" value="1"/>
</dbReference>
<dbReference type="AlphaFoldDB" id="A0AAW2KWV3"/>
<evidence type="ECO:0000313" key="2">
    <source>
        <dbReference type="EMBL" id="KAL0311447.1"/>
    </source>
</evidence>
<gene>
    <name evidence="2" type="ORF">Sangu_2439400</name>
</gene>
<dbReference type="Gene3D" id="2.40.70.10">
    <property type="entry name" value="Acid Proteases"/>
    <property type="match status" value="1"/>
</dbReference>
<reference evidence="2" key="1">
    <citation type="submission" date="2020-06" db="EMBL/GenBank/DDBJ databases">
        <authorList>
            <person name="Li T."/>
            <person name="Hu X."/>
            <person name="Zhang T."/>
            <person name="Song X."/>
            <person name="Zhang H."/>
            <person name="Dai N."/>
            <person name="Sheng W."/>
            <person name="Hou X."/>
            <person name="Wei L."/>
        </authorList>
    </citation>
    <scope>NUCLEOTIDE SEQUENCE</scope>
    <source>
        <strain evidence="2">G01</strain>
        <tissue evidence="2">Leaf</tissue>
    </source>
</reference>
<organism evidence="2">
    <name type="scientific">Sesamum angustifolium</name>
    <dbReference type="NCBI Taxonomy" id="2727405"/>
    <lineage>
        <taxon>Eukaryota</taxon>
        <taxon>Viridiplantae</taxon>
        <taxon>Streptophyta</taxon>
        <taxon>Embryophyta</taxon>
        <taxon>Tracheophyta</taxon>
        <taxon>Spermatophyta</taxon>
        <taxon>Magnoliopsida</taxon>
        <taxon>eudicotyledons</taxon>
        <taxon>Gunneridae</taxon>
        <taxon>Pentapetalae</taxon>
        <taxon>asterids</taxon>
        <taxon>lamiids</taxon>
        <taxon>Lamiales</taxon>
        <taxon>Pedaliaceae</taxon>
        <taxon>Sesamum</taxon>
    </lineage>
</organism>
<reference evidence="2" key="2">
    <citation type="journal article" date="2024" name="Plant">
        <title>Genomic evolution and insights into agronomic trait innovations of Sesamum species.</title>
        <authorList>
            <person name="Miao H."/>
            <person name="Wang L."/>
            <person name="Qu L."/>
            <person name="Liu H."/>
            <person name="Sun Y."/>
            <person name="Le M."/>
            <person name="Wang Q."/>
            <person name="Wei S."/>
            <person name="Zheng Y."/>
            <person name="Lin W."/>
            <person name="Duan Y."/>
            <person name="Cao H."/>
            <person name="Xiong S."/>
            <person name="Wang X."/>
            <person name="Wei L."/>
            <person name="Li C."/>
            <person name="Ma Q."/>
            <person name="Ju M."/>
            <person name="Zhao R."/>
            <person name="Li G."/>
            <person name="Mu C."/>
            <person name="Tian Q."/>
            <person name="Mei H."/>
            <person name="Zhang T."/>
            <person name="Gao T."/>
            <person name="Zhang H."/>
        </authorList>
    </citation>
    <scope>NUCLEOTIDE SEQUENCE</scope>
    <source>
        <strain evidence="2">G01</strain>
    </source>
</reference>
<dbReference type="EMBL" id="JACGWK010000016">
    <property type="protein sequence ID" value="KAL0311447.1"/>
    <property type="molecule type" value="Genomic_DNA"/>
</dbReference>
<accession>A0AAW2KWV3</accession>
<dbReference type="PANTHER" id="PTHR33067:SF15">
    <property type="entry name" value="RNA-DIRECTED DNA POLYMERASE"/>
    <property type="match status" value="1"/>
</dbReference>
<comment type="caution">
    <text evidence="2">The sequence shown here is derived from an EMBL/GenBank/DDBJ whole genome shotgun (WGS) entry which is preliminary data.</text>
</comment>
<name>A0AAW2KWV3_9LAMI</name>
<protein>
    <submittedName>
        <fullName evidence="2">Uncharacterized protein</fullName>
    </submittedName>
</protein>
<proteinExistence type="predicted"/>
<evidence type="ECO:0000256" key="1">
    <source>
        <dbReference type="SAM" id="MobiDB-lite"/>
    </source>
</evidence>
<feature type="region of interest" description="Disordered" evidence="1">
    <location>
        <begin position="94"/>
        <end position="121"/>
    </location>
</feature>
<sequence>MAQNPEQTINEMTSLDLNQQPLCIEYPTLDVDFELKSGLIHLLPTFRGLAGLSEVNRSLVDAASEGHLSKHLEFEISSDPISLLRQSFGIPSGKELQLENNTTRGHTQQRKTEDESSVVRGQRVGKIEHEFKISPNQDAQPNQVDNDIPKVFVPKPPFPERFAKSKKEKEILETFTQSRAKAMCDLGASINVMPLAIYESLNVGRFKNMGVVLQLVDRSIVYPEGVLENVLVQVNELVFPADFYVLDMTGDNSPNSISILLGRPFRETSKTKIDCFGVGTLFMEFNNEVVSFSIGGVTQNSNDMHYIFFMDFIDLLVQGNATFDGGEHPR</sequence>